<dbReference type="Proteomes" id="UP000568022">
    <property type="component" value="Unassembled WGS sequence"/>
</dbReference>
<keyword evidence="3" id="KW-1185">Reference proteome</keyword>
<gene>
    <name evidence="2" type="ORF">FHS32_004981</name>
</gene>
<sequence length="232" mass="25302">MELLAEYSVDAIPGRRFIEIYDADAYLADAASMDAARQQVVAGNGYHLYLHSLQPDIPARIDIRIWDTPPSVPTDAEGHTGVTVESETGTLVVNQFTYGPAGEMILPRPGVYEGHAWWAGRQAVRDYHDRVLRDLTASGQGTRLPDDWRRSPHTERYVLDLAWIRDSSPLDNEDEDEPAHRPPASPMHSASPGATTPGLIPCLRPPCPPAGTPPPPSAVGPRASWDLRSSGA</sequence>
<dbReference type="EMBL" id="JACHJE010000012">
    <property type="protein sequence ID" value="MBB5128206.1"/>
    <property type="molecule type" value="Genomic_DNA"/>
</dbReference>
<feature type="compositionally biased region" description="Pro residues" evidence="1">
    <location>
        <begin position="203"/>
        <end position="218"/>
    </location>
</feature>
<protein>
    <submittedName>
        <fullName evidence="2">Uncharacterized protein</fullName>
    </submittedName>
</protein>
<dbReference type="AlphaFoldDB" id="A0A7W8FC82"/>
<feature type="region of interest" description="Disordered" evidence="1">
    <location>
        <begin position="168"/>
        <end position="232"/>
    </location>
</feature>
<evidence type="ECO:0000313" key="3">
    <source>
        <dbReference type="Proteomes" id="UP000568022"/>
    </source>
</evidence>
<organism evidence="2 3">
    <name type="scientific">Streptomyces griseoloalbus</name>
    <dbReference type="NCBI Taxonomy" id="67303"/>
    <lineage>
        <taxon>Bacteria</taxon>
        <taxon>Bacillati</taxon>
        <taxon>Actinomycetota</taxon>
        <taxon>Actinomycetes</taxon>
        <taxon>Kitasatosporales</taxon>
        <taxon>Streptomycetaceae</taxon>
        <taxon>Streptomyces</taxon>
    </lineage>
</organism>
<evidence type="ECO:0000256" key="1">
    <source>
        <dbReference type="SAM" id="MobiDB-lite"/>
    </source>
</evidence>
<evidence type="ECO:0000313" key="2">
    <source>
        <dbReference type="EMBL" id="MBB5128206.1"/>
    </source>
</evidence>
<reference evidence="2 3" key="1">
    <citation type="submission" date="2020-08" db="EMBL/GenBank/DDBJ databases">
        <title>Genomic Encyclopedia of Type Strains, Phase III (KMG-III): the genomes of soil and plant-associated and newly described type strains.</title>
        <authorList>
            <person name="Whitman W."/>
        </authorList>
    </citation>
    <scope>NUCLEOTIDE SEQUENCE [LARGE SCALE GENOMIC DNA]</scope>
    <source>
        <strain evidence="2 3">CECT 3226</strain>
    </source>
</reference>
<comment type="caution">
    <text evidence="2">The sequence shown here is derived from an EMBL/GenBank/DDBJ whole genome shotgun (WGS) entry which is preliminary data.</text>
</comment>
<name>A0A7W8FC82_9ACTN</name>
<accession>A0A7W8FC82</accession>
<proteinExistence type="predicted"/>